<evidence type="ECO:0000313" key="3">
    <source>
        <dbReference type="EMBL" id="TWT36069.1"/>
    </source>
</evidence>
<evidence type="ECO:0000313" key="4">
    <source>
        <dbReference type="Proteomes" id="UP000316714"/>
    </source>
</evidence>
<dbReference type="RefSeq" id="WP_146562686.1">
    <property type="nucleotide sequence ID" value="NZ_SIHJ01000001.1"/>
</dbReference>
<dbReference type="InterPro" id="IPR007172">
    <property type="entry name" value="DUF374"/>
</dbReference>
<organism evidence="3 4">
    <name type="scientific">Posidoniimonas corsicana</name>
    <dbReference type="NCBI Taxonomy" id="1938618"/>
    <lineage>
        <taxon>Bacteria</taxon>
        <taxon>Pseudomonadati</taxon>
        <taxon>Planctomycetota</taxon>
        <taxon>Planctomycetia</taxon>
        <taxon>Pirellulales</taxon>
        <taxon>Lacipirellulaceae</taxon>
        <taxon>Posidoniimonas</taxon>
    </lineage>
</organism>
<accession>A0A5C5VDT9</accession>
<keyword evidence="4" id="KW-1185">Reference proteome</keyword>
<reference evidence="3 4" key="1">
    <citation type="submission" date="2019-02" db="EMBL/GenBank/DDBJ databases">
        <title>Deep-cultivation of Planctomycetes and their phenomic and genomic characterization uncovers novel biology.</title>
        <authorList>
            <person name="Wiegand S."/>
            <person name="Jogler M."/>
            <person name="Boedeker C."/>
            <person name="Pinto D."/>
            <person name="Vollmers J."/>
            <person name="Rivas-Marin E."/>
            <person name="Kohn T."/>
            <person name="Peeters S.H."/>
            <person name="Heuer A."/>
            <person name="Rast P."/>
            <person name="Oberbeckmann S."/>
            <person name="Bunk B."/>
            <person name="Jeske O."/>
            <person name="Meyerdierks A."/>
            <person name="Storesund J.E."/>
            <person name="Kallscheuer N."/>
            <person name="Luecker S."/>
            <person name="Lage O.M."/>
            <person name="Pohl T."/>
            <person name="Merkel B.J."/>
            <person name="Hornburger P."/>
            <person name="Mueller R.-W."/>
            <person name="Bruemmer F."/>
            <person name="Labrenz M."/>
            <person name="Spormann A.M."/>
            <person name="Op Den Camp H."/>
            <person name="Overmann J."/>
            <person name="Amann R."/>
            <person name="Jetten M.S.M."/>
            <person name="Mascher T."/>
            <person name="Medema M.H."/>
            <person name="Devos D.P."/>
            <person name="Kaster A.-K."/>
            <person name="Ovreas L."/>
            <person name="Rohde M."/>
            <person name="Galperin M.Y."/>
            <person name="Jogler C."/>
        </authorList>
    </citation>
    <scope>NUCLEOTIDE SEQUENCE [LARGE SCALE GENOMIC DNA]</scope>
    <source>
        <strain evidence="3 4">KOR34</strain>
    </source>
</reference>
<dbReference type="Proteomes" id="UP000316714">
    <property type="component" value="Unassembled WGS sequence"/>
</dbReference>
<feature type="domain" description="DUF374" evidence="2">
    <location>
        <begin position="66"/>
        <end position="129"/>
    </location>
</feature>
<evidence type="ECO:0000259" key="2">
    <source>
        <dbReference type="Pfam" id="PF04028"/>
    </source>
</evidence>
<sequence length="249" mass="28180">MKLNGPLITRVASWPFSLSIRSWMSTLRYRVLYEDPSVDPLLAPGEPRIYVFWHENILLPLVKRGGCHLTMLLSQHRDADILARIADRFSFECVRGSTYRGATGALRQLAAHSKDHHLTITPDGPRGPRRRLAQGPVYLASKLRMPIVCLGIGYDRPWRLRSWDRFAVPRPFSRARAVVSGAIRVPAELDREGIESWRVQIEQRLNNATHDAEQWAESGANRPGERPIRTGAGYRPSRGCAVDEDRQAA</sequence>
<dbReference type="EMBL" id="SIHJ01000001">
    <property type="protein sequence ID" value="TWT36069.1"/>
    <property type="molecule type" value="Genomic_DNA"/>
</dbReference>
<dbReference type="Pfam" id="PF04028">
    <property type="entry name" value="DUF374"/>
    <property type="match status" value="1"/>
</dbReference>
<name>A0A5C5VDT9_9BACT</name>
<evidence type="ECO:0000256" key="1">
    <source>
        <dbReference type="SAM" id="MobiDB-lite"/>
    </source>
</evidence>
<dbReference type="AlphaFoldDB" id="A0A5C5VDT9"/>
<comment type="caution">
    <text evidence="3">The sequence shown here is derived from an EMBL/GenBank/DDBJ whole genome shotgun (WGS) entry which is preliminary data.</text>
</comment>
<protein>
    <recommendedName>
        <fullName evidence="2">DUF374 domain-containing protein</fullName>
    </recommendedName>
</protein>
<proteinExistence type="predicted"/>
<dbReference type="OrthoDB" id="9810508at2"/>
<feature type="region of interest" description="Disordered" evidence="1">
    <location>
        <begin position="210"/>
        <end position="249"/>
    </location>
</feature>
<dbReference type="CDD" id="cd07983">
    <property type="entry name" value="LPLAT_DUF374-like"/>
    <property type="match status" value="1"/>
</dbReference>
<gene>
    <name evidence="3" type="ORF">KOR34_09680</name>
</gene>